<keyword evidence="3 5" id="KW-0698">rRNA processing</keyword>
<evidence type="ECO:0000256" key="3">
    <source>
        <dbReference type="ARBA" id="ARBA00022552"/>
    </source>
</evidence>
<dbReference type="AlphaFoldDB" id="A0A388L891"/>
<reference evidence="7 8" key="1">
    <citation type="journal article" date="2018" name="Cell">
        <title>The Chara Genome: Secondary Complexity and Implications for Plant Terrestrialization.</title>
        <authorList>
            <person name="Nishiyama T."/>
            <person name="Sakayama H."/>
            <person name="Vries J.D."/>
            <person name="Buschmann H."/>
            <person name="Saint-Marcoux D."/>
            <person name="Ullrich K.K."/>
            <person name="Haas F.B."/>
            <person name="Vanderstraeten L."/>
            <person name="Becker D."/>
            <person name="Lang D."/>
            <person name="Vosolsobe S."/>
            <person name="Rombauts S."/>
            <person name="Wilhelmsson P.K.I."/>
            <person name="Janitza P."/>
            <person name="Kern R."/>
            <person name="Heyl A."/>
            <person name="Rumpler F."/>
            <person name="Villalobos L.I.A.C."/>
            <person name="Clay J.M."/>
            <person name="Skokan R."/>
            <person name="Toyoda A."/>
            <person name="Suzuki Y."/>
            <person name="Kagoshima H."/>
            <person name="Schijlen E."/>
            <person name="Tajeshwar N."/>
            <person name="Catarino B."/>
            <person name="Hetherington A.J."/>
            <person name="Saltykova A."/>
            <person name="Bonnot C."/>
            <person name="Breuninger H."/>
            <person name="Symeonidi A."/>
            <person name="Radhakrishnan G.V."/>
            <person name="Van Nieuwerburgh F."/>
            <person name="Deforce D."/>
            <person name="Chang C."/>
            <person name="Karol K.G."/>
            <person name="Hedrich R."/>
            <person name="Ulvskov P."/>
            <person name="Glockner G."/>
            <person name="Delwiche C.F."/>
            <person name="Petrasek J."/>
            <person name="Van de Peer Y."/>
            <person name="Friml J."/>
            <person name="Beilby M."/>
            <person name="Dolan L."/>
            <person name="Kohara Y."/>
            <person name="Sugano S."/>
            <person name="Fujiyama A."/>
            <person name="Delaux P.-M."/>
            <person name="Quint M."/>
            <person name="TheiBen G."/>
            <person name="Hagemann M."/>
            <person name="Harholt J."/>
            <person name="Dunand C."/>
            <person name="Zachgo S."/>
            <person name="Langdale J."/>
            <person name="Maumus F."/>
            <person name="Straeten D.V.D."/>
            <person name="Gould S.B."/>
            <person name="Rensing S.A."/>
        </authorList>
    </citation>
    <scope>NUCLEOTIDE SEQUENCE [LARGE SCALE GENOMIC DNA]</scope>
    <source>
        <strain evidence="7 8">S276</strain>
    </source>
</reference>
<comment type="subunit">
    <text evidence="5">Component of the ribosomal small subunit (SSU) processome.</text>
</comment>
<dbReference type="Pfam" id="PF03998">
    <property type="entry name" value="Utp11"/>
    <property type="match status" value="1"/>
</dbReference>
<name>A0A388L891_CHABU</name>
<feature type="region of interest" description="Disordered" evidence="6">
    <location>
        <begin position="1"/>
        <end position="24"/>
    </location>
</feature>
<dbReference type="InterPro" id="IPR007144">
    <property type="entry name" value="SSU_processome_Utp11"/>
</dbReference>
<comment type="caution">
    <text evidence="7">The sequence shown here is derived from an EMBL/GenBank/DDBJ whole genome shotgun (WGS) entry which is preliminary data.</text>
</comment>
<feature type="compositionally biased region" description="Basic residues" evidence="6">
    <location>
        <begin position="1"/>
        <end position="13"/>
    </location>
</feature>
<dbReference type="OrthoDB" id="29058at2759"/>
<comment type="similarity">
    <text evidence="2 5">Belongs to the UTP11 family.</text>
</comment>
<evidence type="ECO:0000256" key="4">
    <source>
        <dbReference type="ARBA" id="ARBA00023242"/>
    </source>
</evidence>
<evidence type="ECO:0000313" key="8">
    <source>
        <dbReference type="Proteomes" id="UP000265515"/>
    </source>
</evidence>
<dbReference type="OMA" id="DLKYVVM"/>
<proteinExistence type="inferred from homology"/>
<dbReference type="EMBL" id="BFEA01000295">
    <property type="protein sequence ID" value="GBG78452.1"/>
    <property type="molecule type" value="Genomic_DNA"/>
</dbReference>
<keyword evidence="8" id="KW-1185">Reference proteome</keyword>
<organism evidence="7 8">
    <name type="scientific">Chara braunii</name>
    <name type="common">Braun's stonewort</name>
    <dbReference type="NCBI Taxonomy" id="69332"/>
    <lineage>
        <taxon>Eukaryota</taxon>
        <taxon>Viridiplantae</taxon>
        <taxon>Streptophyta</taxon>
        <taxon>Charophyceae</taxon>
        <taxon>Charales</taxon>
        <taxon>Characeae</taxon>
        <taxon>Chara</taxon>
    </lineage>
</organism>
<dbReference type="GO" id="GO:0006364">
    <property type="term" value="P:rRNA processing"/>
    <property type="evidence" value="ECO:0007669"/>
    <property type="project" value="UniProtKB-UniRule"/>
</dbReference>
<keyword evidence="4 5" id="KW-0539">Nucleus</keyword>
<evidence type="ECO:0000256" key="1">
    <source>
        <dbReference type="ARBA" id="ARBA00004604"/>
    </source>
</evidence>
<dbReference type="PANTHER" id="PTHR12838:SF0">
    <property type="entry name" value="U3 SMALL NUCLEOLAR RNA-ASSOCIATED PROTEIN 11-RELATED"/>
    <property type="match status" value="1"/>
</dbReference>
<dbReference type="Proteomes" id="UP000265515">
    <property type="component" value="Unassembled WGS sequence"/>
</dbReference>
<comment type="subcellular location">
    <subcellularLocation>
        <location evidence="1 5">Nucleus</location>
        <location evidence="1 5">Nucleolus</location>
    </subcellularLocation>
</comment>
<dbReference type="GO" id="GO:0032040">
    <property type="term" value="C:small-subunit processome"/>
    <property type="evidence" value="ECO:0007669"/>
    <property type="project" value="UniProtKB-UniRule"/>
</dbReference>
<evidence type="ECO:0000256" key="2">
    <source>
        <dbReference type="ARBA" id="ARBA00008105"/>
    </source>
</evidence>
<evidence type="ECO:0000313" key="7">
    <source>
        <dbReference type="EMBL" id="GBG78452.1"/>
    </source>
</evidence>
<evidence type="ECO:0000256" key="6">
    <source>
        <dbReference type="SAM" id="MobiDB-lite"/>
    </source>
</evidence>
<dbReference type="PANTHER" id="PTHR12838">
    <property type="entry name" value="U3 SMALL NUCLEOLAR RNA-ASSOCIATED PROTEIN 11"/>
    <property type="match status" value="1"/>
</dbReference>
<dbReference type="PIRSF" id="PIRSF015952">
    <property type="entry name" value="U3snoRNP11"/>
    <property type="match status" value="1"/>
</dbReference>
<evidence type="ECO:0000256" key="5">
    <source>
        <dbReference type="PIRNR" id="PIRNR015952"/>
    </source>
</evidence>
<dbReference type="STRING" id="69332.A0A388L891"/>
<protein>
    <recommendedName>
        <fullName evidence="5">U3 small nucleolar RNA-associated protein 11</fullName>
        <shortName evidence="5">U3 snoRNA-associated protein 11</shortName>
    </recommendedName>
</protein>
<accession>A0A388L891</accession>
<sequence>MSSFKKAIKRRAHQERAQPSSRERLGLLEKHKDYVLRARDYNRKKDTLRVLREKAANRNPDEFYFKMERSGFRDGVHAARVDVEDDQRYTPEELRLMKMQDINYIRMKAQVERRKVEKIQPSLQSIDETKRNKHVLFAEDVEDLRLKAAMVAEKKEGGGGGEGKEGLRRHLNKARKAAYRELMERKERAQKLRMMLQKMAMEKELLGKGDKRLVHVNKGGDGNEDDTGGQCSVYVWKQERKR</sequence>
<comment type="function">
    <text evidence="5">Involved in nucleolar processing of pre-18S ribosomal RNA.</text>
</comment>
<dbReference type="Gramene" id="GBG78452">
    <property type="protein sequence ID" value="GBG78452"/>
    <property type="gene ID" value="CBR_g26482"/>
</dbReference>
<gene>
    <name evidence="7" type="ORF">CBR_g26482</name>
</gene>